<evidence type="ECO:0000256" key="1">
    <source>
        <dbReference type="SAM" id="Phobius"/>
    </source>
</evidence>
<gene>
    <name evidence="4" type="ORF">C6V80_07855</name>
    <name evidence="5" type="ORF">EDC58_1415</name>
</gene>
<dbReference type="Pfam" id="PF00563">
    <property type="entry name" value="EAL"/>
    <property type="match status" value="1"/>
</dbReference>
<evidence type="ECO:0000313" key="5">
    <source>
        <dbReference type="EMBL" id="ROR39475.1"/>
    </source>
</evidence>
<reference evidence="7" key="1">
    <citation type="submission" date="2018-03" db="EMBL/GenBank/DDBJ databases">
        <title>A comparative analysis of the Nautiliaceae.</title>
        <authorList>
            <person name="Grosche A."/>
            <person name="Smedile F."/>
            <person name="Vetriani C."/>
        </authorList>
    </citation>
    <scope>NUCLEOTIDE SEQUENCE [LARGE SCALE GENOMIC DNA]</scope>
    <source>
        <strain evidence="7">TB6</strain>
    </source>
</reference>
<dbReference type="InterPro" id="IPR029787">
    <property type="entry name" value="Nucleotide_cyclase"/>
</dbReference>
<dbReference type="InterPro" id="IPR035919">
    <property type="entry name" value="EAL_sf"/>
</dbReference>
<dbReference type="Gene3D" id="3.30.70.270">
    <property type="match status" value="1"/>
</dbReference>
<dbReference type="AlphaFoldDB" id="A0AAJ4RBT7"/>
<feature type="domain" description="GGDEF" evidence="3">
    <location>
        <begin position="315"/>
        <end position="449"/>
    </location>
</feature>
<feature type="transmembrane region" description="Helical" evidence="1">
    <location>
        <begin position="212"/>
        <end position="235"/>
    </location>
</feature>
<evidence type="ECO:0000259" key="3">
    <source>
        <dbReference type="PROSITE" id="PS50887"/>
    </source>
</evidence>
<dbReference type="PROSITE" id="PS50887">
    <property type="entry name" value="GGDEF"/>
    <property type="match status" value="1"/>
</dbReference>
<evidence type="ECO:0000259" key="2">
    <source>
        <dbReference type="PROSITE" id="PS50883"/>
    </source>
</evidence>
<evidence type="ECO:0000313" key="4">
    <source>
        <dbReference type="EMBL" id="QCI28884.1"/>
    </source>
</evidence>
<dbReference type="InterPro" id="IPR001633">
    <property type="entry name" value="EAL_dom"/>
</dbReference>
<feature type="domain" description="EAL" evidence="2">
    <location>
        <begin position="453"/>
        <end position="691"/>
    </location>
</feature>
<dbReference type="RefSeq" id="WP_123352806.1">
    <property type="nucleotide sequence ID" value="NZ_CP027432.2"/>
</dbReference>
<keyword evidence="7" id="KW-1185">Reference proteome</keyword>
<dbReference type="SUPFAM" id="SSF141868">
    <property type="entry name" value="EAL domain-like"/>
    <property type="match status" value="1"/>
</dbReference>
<dbReference type="SUPFAM" id="SSF55073">
    <property type="entry name" value="Nucleotide cyclase"/>
    <property type="match status" value="1"/>
</dbReference>
<keyword evidence="1" id="KW-0812">Transmembrane</keyword>
<dbReference type="InterPro" id="IPR043128">
    <property type="entry name" value="Rev_trsase/Diguanyl_cyclase"/>
</dbReference>
<sequence>MSLKNRIAFTIILSSFGILLVLVILYKYINHIVVLQEVAKARLESKTIYYYREYLAKVSPNILVKDNNLSYFSCTPAFATNQVAKMIRDKEHLYIRQVSDRWRSPYDKPNSHELKAINYFKTHPKAKEFWEIHDPHKNVSMGGNLKHIFYAYPLYIEKSCLVCHGDPKKDVPPKLYKILLKEYGNRAFYYKLGELRGIISIRLPYQQVQEKIFSVFLVISTILFIAFLIGTFIFVKLSKNITDDIDKILQFFKRKIANNDYSILRKKMNFIEFEKLKQEINKTIKTIKDYQEKLKRNPITKLPNRMQFFEYIEKNKKPIMVVNVDKFREINSYFNTEVGDELIKQIAKRLKKLRTKFNIKIFHLDIDEFAIVPMNIAEDKEVIKKFAEDILKELEEPYFIFNNEILVRFRMGISYKKKEYLRAEMALNKAKEIKKDIVFGTDAFETKENYGEHIKWLKKLKNAIEHDRIVPFFQPIYDKNEKIVKYEALVRMIDEDGKVISPFFFLEVAKKSRLYLEITKIMLSKSLKAIRDKNVSISINITLEDMEDEEMREFIIKKIDECIYKDKVTFEIVENEDIRESEVIKGFLDSLRAKGVSLFIDDFGSGYANFDYLLKLHPDGVKIDGSLIKNILTDKNSQVMVKTLINFAKESEIFIVAEFVENREIFEMLRDMGVDYFQGYYFSPPKPDIEG</sequence>
<dbReference type="Proteomes" id="UP000272781">
    <property type="component" value="Unassembled WGS sequence"/>
</dbReference>
<dbReference type="CDD" id="cd01948">
    <property type="entry name" value="EAL"/>
    <property type="match status" value="1"/>
</dbReference>
<dbReference type="PROSITE" id="PS50883">
    <property type="entry name" value="EAL"/>
    <property type="match status" value="1"/>
</dbReference>
<dbReference type="Pfam" id="PF00990">
    <property type="entry name" value="GGDEF"/>
    <property type="match status" value="1"/>
</dbReference>
<dbReference type="Gene3D" id="3.20.20.450">
    <property type="entry name" value="EAL domain"/>
    <property type="match status" value="1"/>
</dbReference>
<dbReference type="SMART" id="SM00267">
    <property type="entry name" value="GGDEF"/>
    <property type="match status" value="1"/>
</dbReference>
<evidence type="ECO:0000313" key="6">
    <source>
        <dbReference type="Proteomes" id="UP000272781"/>
    </source>
</evidence>
<dbReference type="InterPro" id="IPR050706">
    <property type="entry name" value="Cyclic-di-GMP_PDE-like"/>
</dbReference>
<name>A0AAJ4RBT7_9BACT</name>
<dbReference type="GO" id="GO:0071111">
    <property type="term" value="F:cyclic-guanylate-specific phosphodiesterase activity"/>
    <property type="evidence" value="ECO:0007669"/>
    <property type="project" value="InterPro"/>
</dbReference>
<proteinExistence type="predicted"/>
<protein>
    <submittedName>
        <fullName evidence="4 5">EAL domain-containing protein</fullName>
    </submittedName>
</protein>
<keyword evidence="1" id="KW-1133">Transmembrane helix</keyword>
<organism evidence="5 6">
    <name type="scientific">Caminibacter pacificus</name>
    <dbReference type="NCBI Taxonomy" id="1424653"/>
    <lineage>
        <taxon>Bacteria</taxon>
        <taxon>Pseudomonadati</taxon>
        <taxon>Campylobacterota</taxon>
        <taxon>Epsilonproteobacteria</taxon>
        <taxon>Nautiliales</taxon>
        <taxon>Nautiliaceae</taxon>
        <taxon>Caminibacter</taxon>
    </lineage>
</organism>
<dbReference type="Proteomes" id="UP000298805">
    <property type="component" value="Chromosome"/>
</dbReference>
<dbReference type="EMBL" id="RJVK01000003">
    <property type="protein sequence ID" value="ROR39475.1"/>
    <property type="molecule type" value="Genomic_DNA"/>
</dbReference>
<dbReference type="PANTHER" id="PTHR33121:SF71">
    <property type="entry name" value="OXYGEN SENSOR PROTEIN DOSP"/>
    <property type="match status" value="1"/>
</dbReference>
<dbReference type="PANTHER" id="PTHR33121">
    <property type="entry name" value="CYCLIC DI-GMP PHOSPHODIESTERASE PDEF"/>
    <property type="match status" value="1"/>
</dbReference>
<accession>A0AAJ4RBT7</accession>
<reference evidence="5 6" key="2">
    <citation type="submission" date="2018-11" db="EMBL/GenBank/DDBJ databases">
        <title>Genomic Encyclopedia of Type Strains, Phase IV (KMG-IV): sequencing the most valuable type-strain genomes for metagenomic binning, comparative biology and taxonomic classification.</title>
        <authorList>
            <person name="Goeker M."/>
        </authorList>
    </citation>
    <scope>NUCLEOTIDE SEQUENCE [LARGE SCALE GENOMIC DNA]</scope>
    <source>
        <strain evidence="5 6">DSM 27783</strain>
    </source>
</reference>
<keyword evidence="1" id="KW-0472">Membrane</keyword>
<evidence type="ECO:0000313" key="7">
    <source>
        <dbReference type="Proteomes" id="UP000298805"/>
    </source>
</evidence>
<dbReference type="InterPro" id="IPR021796">
    <property type="entry name" value="Tll0287-like_dom"/>
</dbReference>
<dbReference type="EMBL" id="CP027432">
    <property type="protein sequence ID" value="QCI28884.1"/>
    <property type="molecule type" value="Genomic_DNA"/>
</dbReference>
<dbReference type="Pfam" id="PF11845">
    <property type="entry name" value="Tll0287-like"/>
    <property type="match status" value="1"/>
</dbReference>
<feature type="transmembrane region" description="Helical" evidence="1">
    <location>
        <begin position="6"/>
        <end position="26"/>
    </location>
</feature>
<dbReference type="SMART" id="SM00052">
    <property type="entry name" value="EAL"/>
    <property type="match status" value="1"/>
</dbReference>
<reference evidence="4" key="3">
    <citation type="submission" date="2019-06" db="EMBL/GenBank/DDBJ databases">
        <title>A comparative analysis of the Nautiliaceae.</title>
        <authorList>
            <person name="Grosche A."/>
            <person name="Smedile F."/>
            <person name="Vetriani C."/>
        </authorList>
    </citation>
    <scope>NUCLEOTIDE SEQUENCE</scope>
    <source>
        <strain evidence="4">TB6</strain>
    </source>
</reference>
<dbReference type="CDD" id="cd01949">
    <property type="entry name" value="GGDEF"/>
    <property type="match status" value="1"/>
</dbReference>
<dbReference type="InterPro" id="IPR000160">
    <property type="entry name" value="GGDEF_dom"/>
</dbReference>